<evidence type="ECO:0000313" key="3">
    <source>
        <dbReference type="EMBL" id="MFC3886641.1"/>
    </source>
</evidence>
<evidence type="ECO:0000259" key="1">
    <source>
        <dbReference type="Pfam" id="PF02655"/>
    </source>
</evidence>
<sequence length="316" mass="36034">MDGYNILITSISKKVPLIKAVRKASMKLGNTSKIFGADLNPNCIGKFFVDSFWQMPSIHEIGINELISYCVNNNIKAIIPTRDGELPFFSDYKEELFNHKINVLISHKEIIEVCLDKLLFYSKLLELNCPVITTVENIDQLNCNYFVVKERFGAGSKYIGLKLTREEALKKSKEMKKPIFQPYIEGEEYSIDVYITQSKQTKGVIVRKRVLVENGESQITSTVRNHNVELIFSKVAEDLGLYGHAVFQAIVDRHGTIHIIECNSRFGGASTLSIAAGLDSFYWFLMESSGFNIDNYEFKRSIHEKTQVRYAEDMVI</sequence>
<keyword evidence="4" id="KW-1185">Reference proteome</keyword>
<name>A0ABV8BBK7_9BACI</name>
<dbReference type="SUPFAM" id="SSF56059">
    <property type="entry name" value="Glutathione synthetase ATP-binding domain-like"/>
    <property type="match status" value="1"/>
</dbReference>
<feature type="domain" description="ATP-grasp fold PylC-type" evidence="1">
    <location>
        <begin position="114"/>
        <end position="268"/>
    </location>
</feature>
<evidence type="ECO:0000313" key="4">
    <source>
        <dbReference type="Proteomes" id="UP001595752"/>
    </source>
</evidence>
<dbReference type="Gene3D" id="3.30.470.20">
    <property type="entry name" value="ATP-grasp fold, B domain"/>
    <property type="match status" value="1"/>
</dbReference>
<dbReference type="RefSeq" id="WP_377919057.1">
    <property type="nucleotide sequence ID" value="NZ_JBHRZT010000073.1"/>
</dbReference>
<dbReference type="EMBL" id="JBHRZT010000073">
    <property type="protein sequence ID" value="MFC3886641.1"/>
    <property type="molecule type" value="Genomic_DNA"/>
</dbReference>
<evidence type="ECO:0000259" key="2">
    <source>
        <dbReference type="Pfam" id="PF21360"/>
    </source>
</evidence>
<dbReference type="Pfam" id="PF21360">
    <property type="entry name" value="PylC-like_N"/>
    <property type="match status" value="1"/>
</dbReference>
<dbReference type="Gene3D" id="3.30.1490.20">
    <property type="entry name" value="ATP-grasp fold, A domain"/>
    <property type="match status" value="1"/>
</dbReference>
<reference evidence="4" key="1">
    <citation type="journal article" date="2019" name="Int. J. Syst. Evol. Microbiol.">
        <title>The Global Catalogue of Microorganisms (GCM) 10K type strain sequencing project: providing services to taxonomists for standard genome sequencing and annotation.</title>
        <authorList>
            <consortium name="The Broad Institute Genomics Platform"/>
            <consortium name="The Broad Institute Genome Sequencing Center for Infectious Disease"/>
            <person name="Wu L."/>
            <person name="Ma J."/>
        </authorList>
    </citation>
    <scope>NUCLEOTIDE SEQUENCE [LARGE SCALE GENOMIC DNA]</scope>
    <source>
        <strain evidence="4">CCUG 61889</strain>
    </source>
</reference>
<gene>
    <name evidence="3" type="ORF">ACFOU2_25345</name>
</gene>
<feature type="domain" description="PylC N-terminal" evidence="2">
    <location>
        <begin position="6"/>
        <end position="103"/>
    </location>
</feature>
<dbReference type="InterPro" id="IPR013815">
    <property type="entry name" value="ATP_grasp_subdomain_1"/>
</dbReference>
<proteinExistence type="predicted"/>
<protein>
    <submittedName>
        <fullName evidence="3">ATP-grasp domain-containing protein</fullName>
    </submittedName>
</protein>
<organism evidence="3 4">
    <name type="scientific">Bacillus songklensis</name>
    <dbReference type="NCBI Taxonomy" id="1069116"/>
    <lineage>
        <taxon>Bacteria</taxon>
        <taxon>Bacillati</taxon>
        <taxon>Bacillota</taxon>
        <taxon>Bacilli</taxon>
        <taxon>Bacillales</taxon>
        <taxon>Bacillaceae</taxon>
        <taxon>Bacillus</taxon>
    </lineage>
</organism>
<dbReference type="InterPro" id="IPR048764">
    <property type="entry name" value="PylC_N"/>
</dbReference>
<dbReference type="Pfam" id="PF02655">
    <property type="entry name" value="ATP-grasp_3"/>
    <property type="match status" value="1"/>
</dbReference>
<dbReference type="Proteomes" id="UP001595752">
    <property type="component" value="Unassembled WGS sequence"/>
</dbReference>
<dbReference type="InterPro" id="IPR003806">
    <property type="entry name" value="ATP-grasp_PylC-type"/>
</dbReference>
<accession>A0ABV8BBK7</accession>
<comment type="caution">
    <text evidence="3">The sequence shown here is derived from an EMBL/GenBank/DDBJ whole genome shotgun (WGS) entry which is preliminary data.</text>
</comment>
<dbReference type="Gene3D" id="3.40.50.20">
    <property type="match status" value="1"/>
</dbReference>